<dbReference type="PANTHER" id="PTHR43477:SF1">
    <property type="entry name" value="DIHYDROANTICAPSIN 7-DEHYDROGENASE"/>
    <property type="match status" value="1"/>
</dbReference>
<sequence length="247" mass="25483">MPAQEATTPSDLAGQVVAVVGASSGIGLAAVRAAAGRGARVVMLARSAAQLQEAARGIAGDVQAVAMDMLDRSAVERAIGGLARLDHLVLTAVADELARRAPVAALTDAQVERSFDRLRGYICAVRAAAPRLAGRGSITMVNGASAVKPPRQGFSLLAAENASILGFGRALALELSPQRVNVVMAGVVDTPIHAGRREQVRAWAESEDLPARRFGQPDDLAQAILFLMTNPYSTGAVLTVDGGLTAT</sequence>
<keyword evidence="3" id="KW-1133">Transmembrane helix</keyword>
<evidence type="ECO:0000256" key="3">
    <source>
        <dbReference type="SAM" id="Phobius"/>
    </source>
</evidence>
<evidence type="ECO:0000313" key="4">
    <source>
        <dbReference type="EMBL" id="MDQ0473186.1"/>
    </source>
</evidence>
<dbReference type="InterPro" id="IPR051122">
    <property type="entry name" value="SDR_DHRS6-like"/>
</dbReference>
<dbReference type="InterPro" id="IPR002347">
    <property type="entry name" value="SDR_fam"/>
</dbReference>
<keyword evidence="3" id="KW-0812">Transmembrane</keyword>
<reference evidence="4 5" key="1">
    <citation type="submission" date="2023-07" db="EMBL/GenBank/DDBJ databases">
        <title>Genomic Encyclopedia of Type Strains, Phase IV (KMG-IV): sequencing the most valuable type-strain genomes for metagenomic binning, comparative biology and taxonomic classification.</title>
        <authorList>
            <person name="Goeker M."/>
        </authorList>
    </citation>
    <scope>NUCLEOTIDE SEQUENCE [LARGE SCALE GENOMIC DNA]</scope>
    <source>
        <strain evidence="4 5">DSM 19619</strain>
    </source>
</reference>
<dbReference type="PRINTS" id="PR00081">
    <property type="entry name" value="GDHRDH"/>
</dbReference>
<dbReference type="InterPro" id="IPR036291">
    <property type="entry name" value="NAD(P)-bd_dom_sf"/>
</dbReference>
<keyword evidence="2" id="KW-0560">Oxidoreductase</keyword>
<dbReference type="Gene3D" id="3.40.50.720">
    <property type="entry name" value="NAD(P)-binding Rossmann-like Domain"/>
    <property type="match status" value="1"/>
</dbReference>
<accession>A0ABU0JFX3</accession>
<dbReference type="Proteomes" id="UP001242480">
    <property type="component" value="Unassembled WGS sequence"/>
</dbReference>
<dbReference type="PANTHER" id="PTHR43477">
    <property type="entry name" value="DIHYDROANTICAPSIN 7-DEHYDROGENASE"/>
    <property type="match status" value="1"/>
</dbReference>
<dbReference type="EMBL" id="JAUSVX010000015">
    <property type="protein sequence ID" value="MDQ0473186.1"/>
    <property type="molecule type" value="Genomic_DNA"/>
</dbReference>
<comment type="caution">
    <text evidence="4">The sequence shown here is derived from an EMBL/GenBank/DDBJ whole genome shotgun (WGS) entry which is preliminary data.</text>
</comment>
<dbReference type="RefSeq" id="WP_307281106.1">
    <property type="nucleotide sequence ID" value="NZ_JAUSVX010000015.1"/>
</dbReference>
<proteinExistence type="inferred from homology"/>
<evidence type="ECO:0000313" key="5">
    <source>
        <dbReference type="Proteomes" id="UP001242480"/>
    </source>
</evidence>
<dbReference type="SUPFAM" id="SSF51735">
    <property type="entry name" value="NAD(P)-binding Rossmann-fold domains"/>
    <property type="match status" value="1"/>
</dbReference>
<name>A0ABU0JFX3_9HYPH</name>
<organism evidence="4 5">
    <name type="scientific">Labrys wisconsinensis</name>
    <dbReference type="NCBI Taxonomy" id="425677"/>
    <lineage>
        <taxon>Bacteria</taxon>
        <taxon>Pseudomonadati</taxon>
        <taxon>Pseudomonadota</taxon>
        <taxon>Alphaproteobacteria</taxon>
        <taxon>Hyphomicrobiales</taxon>
        <taxon>Xanthobacteraceae</taxon>
        <taxon>Labrys</taxon>
    </lineage>
</organism>
<comment type="similarity">
    <text evidence="1">Belongs to the short-chain dehydrogenases/reductases (SDR) family.</text>
</comment>
<protein>
    <submittedName>
        <fullName evidence="4">NAD(P)-dependent dehydrogenase (Short-subunit alcohol dehydrogenase family)</fullName>
    </submittedName>
</protein>
<evidence type="ECO:0000256" key="2">
    <source>
        <dbReference type="ARBA" id="ARBA00023002"/>
    </source>
</evidence>
<dbReference type="Pfam" id="PF13561">
    <property type="entry name" value="adh_short_C2"/>
    <property type="match status" value="1"/>
</dbReference>
<keyword evidence="3" id="KW-0472">Membrane</keyword>
<keyword evidence="5" id="KW-1185">Reference proteome</keyword>
<evidence type="ECO:0000256" key="1">
    <source>
        <dbReference type="ARBA" id="ARBA00006484"/>
    </source>
</evidence>
<feature type="transmembrane region" description="Helical" evidence="3">
    <location>
        <begin position="12"/>
        <end position="35"/>
    </location>
</feature>
<gene>
    <name evidence="4" type="ORF">QO011_006220</name>
</gene>